<reference evidence="1" key="1">
    <citation type="submission" date="2021-12" db="EMBL/GenBank/DDBJ databases">
        <title>Prjna785345.</title>
        <authorList>
            <person name="Rujirawat T."/>
            <person name="Krajaejun T."/>
        </authorList>
    </citation>
    <scope>NUCLEOTIDE SEQUENCE</scope>
    <source>
        <strain evidence="1">Pi057C3</strain>
    </source>
</reference>
<comment type="caution">
    <text evidence="1">The sequence shown here is derived from an EMBL/GenBank/DDBJ whole genome shotgun (WGS) entry which is preliminary data.</text>
</comment>
<dbReference type="InterPro" id="IPR008709">
    <property type="entry name" value="Neurochondrin"/>
</dbReference>
<dbReference type="AlphaFoldDB" id="A0AAD5QCV6"/>
<proteinExistence type="predicted"/>
<evidence type="ECO:0000313" key="1">
    <source>
        <dbReference type="EMBL" id="KAJ0404980.1"/>
    </source>
</evidence>
<dbReference type="PANTHER" id="PTHR13109:SF7">
    <property type="entry name" value="NEUROCHONDRIN"/>
    <property type="match status" value="1"/>
</dbReference>
<gene>
    <name evidence="1" type="ORF">P43SY_004897</name>
</gene>
<protein>
    <recommendedName>
        <fullName evidence="3">Neurochondrin</fullName>
    </recommendedName>
</protein>
<dbReference type="PANTHER" id="PTHR13109">
    <property type="entry name" value="NEUROCHONDRIN"/>
    <property type="match status" value="1"/>
</dbReference>
<sequence>MPAMAATGSSDAPTADASEQRIEQCLRMLGGKSDEHKFAGLLMITKLSDVSAERMQRLRLQVLEAVGAAFFLRLLQTRGAESDDGLSSFQTLGLNLIASFCDDPALAPHFAHERVIRFALDQLALFVEPPSPALNDCVHILHGIAAIEKGVKLFFHEGTLGRVLTTLKQMSRSMAKTATQNPIAEGNSASEASVILEAVWAIVEGLAAHPEFWKNLHNYDFEFLCANFANVRGRVSLQVLGMFNRYVAFVEDDDAPVELLSSRALSDLRVGVLRFLRAKWPGHERDECLRLVYTLMRRSGVAWMLPGTTLRSQVSQDEVSGGKFIVFVLKLVSIETKLMLDEVELALIQMDGDRFEQLEELQRQERERAGVKR</sequence>
<evidence type="ECO:0008006" key="3">
    <source>
        <dbReference type="Google" id="ProtNLM"/>
    </source>
</evidence>
<keyword evidence="2" id="KW-1185">Reference proteome</keyword>
<dbReference type="Pfam" id="PF05536">
    <property type="entry name" value="Neurochondrin"/>
    <property type="match status" value="1"/>
</dbReference>
<name>A0AAD5QCV6_PYTIN</name>
<dbReference type="EMBL" id="JAKCXM010000052">
    <property type="protein sequence ID" value="KAJ0404980.1"/>
    <property type="molecule type" value="Genomic_DNA"/>
</dbReference>
<dbReference type="Proteomes" id="UP001209570">
    <property type="component" value="Unassembled WGS sequence"/>
</dbReference>
<evidence type="ECO:0000313" key="2">
    <source>
        <dbReference type="Proteomes" id="UP001209570"/>
    </source>
</evidence>
<organism evidence="1 2">
    <name type="scientific">Pythium insidiosum</name>
    <name type="common">Pythiosis disease agent</name>
    <dbReference type="NCBI Taxonomy" id="114742"/>
    <lineage>
        <taxon>Eukaryota</taxon>
        <taxon>Sar</taxon>
        <taxon>Stramenopiles</taxon>
        <taxon>Oomycota</taxon>
        <taxon>Peronosporomycetes</taxon>
        <taxon>Pythiales</taxon>
        <taxon>Pythiaceae</taxon>
        <taxon>Pythium</taxon>
    </lineage>
</organism>
<accession>A0AAD5QCV6</accession>